<dbReference type="PANTHER" id="PTHR11728">
    <property type="entry name" value="GLYCEROL-3-PHOSPHATE DEHYDROGENASE"/>
    <property type="match status" value="1"/>
</dbReference>
<evidence type="ECO:0000256" key="7">
    <source>
        <dbReference type="PIRSR" id="PIRSR000114-1"/>
    </source>
</evidence>
<comment type="pathway">
    <text evidence="2">Phospholipid metabolism; alpha-glycerophosphate cycle.</text>
</comment>
<dbReference type="SUPFAM" id="SSF48179">
    <property type="entry name" value="6-phosphogluconate dehydrogenase C-terminal domain-like"/>
    <property type="match status" value="1"/>
</dbReference>
<dbReference type="PRINTS" id="PR00077">
    <property type="entry name" value="GPDHDRGNASE"/>
</dbReference>
<evidence type="ECO:0000256" key="5">
    <source>
        <dbReference type="ARBA" id="ARBA00023002"/>
    </source>
</evidence>
<evidence type="ECO:0000256" key="10">
    <source>
        <dbReference type="RuleBase" id="RU000437"/>
    </source>
</evidence>
<comment type="pathway">
    <text evidence="1">Lipid metabolism.</text>
</comment>
<keyword evidence="15" id="KW-1185">Reference proteome</keyword>
<dbReference type="InterPro" id="IPR008927">
    <property type="entry name" value="6-PGluconate_DH-like_C_sf"/>
</dbReference>
<evidence type="ECO:0000259" key="12">
    <source>
        <dbReference type="Pfam" id="PF01210"/>
    </source>
</evidence>
<dbReference type="EC" id="1.1.1.8" evidence="11"/>
<dbReference type="GO" id="GO:0046168">
    <property type="term" value="P:glycerol-3-phosphate catabolic process"/>
    <property type="evidence" value="ECO:0007669"/>
    <property type="project" value="UniProtKB-UniRule"/>
</dbReference>
<feature type="binding site" evidence="9">
    <location>
        <position position="146"/>
    </location>
    <ligand>
        <name>NAD(+)</name>
        <dbReference type="ChEBI" id="CHEBI:57540"/>
    </ligand>
</feature>
<reference evidence="14" key="1">
    <citation type="journal article" date="2023" name="G3 (Bethesda)">
        <title>Whole genome assemblies of Zophobas morio and Tenebrio molitor.</title>
        <authorList>
            <person name="Kaur S."/>
            <person name="Stinson S.A."/>
            <person name="diCenzo G.C."/>
        </authorList>
    </citation>
    <scope>NUCLEOTIDE SEQUENCE</scope>
    <source>
        <strain evidence="14">QUZm001</strain>
    </source>
</reference>
<evidence type="ECO:0000256" key="1">
    <source>
        <dbReference type="ARBA" id="ARBA00005189"/>
    </source>
</evidence>
<keyword evidence="9 10" id="KW-0520">NAD</keyword>
<feature type="binding site" evidence="8">
    <location>
        <position position="110"/>
    </location>
    <ligand>
        <name>substrate</name>
    </ligand>
</feature>
<feature type="binding site" evidence="9">
    <location>
        <position position="261"/>
    </location>
    <ligand>
        <name>NAD(+)</name>
        <dbReference type="ChEBI" id="CHEBI:57540"/>
    </ligand>
</feature>
<comment type="caution">
    <text evidence="14">The sequence shown here is derived from an EMBL/GenBank/DDBJ whole genome shotgun (WGS) entry which is preliminary data.</text>
</comment>
<proteinExistence type="inferred from homology"/>
<dbReference type="SUPFAM" id="SSF51735">
    <property type="entry name" value="NAD(P)-binding Rossmann-fold domains"/>
    <property type="match status" value="1"/>
</dbReference>
<comment type="similarity">
    <text evidence="3 10">Belongs to the NAD-dependent glycerol-3-phosphate dehydrogenase family.</text>
</comment>
<accession>A0AA38HII9</accession>
<feature type="active site" description="Proton acceptor" evidence="7">
    <location>
        <position position="197"/>
    </location>
</feature>
<dbReference type="AlphaFoldDB" id="A0AA38HII9"/>
<dbReference type="EMBL" id="JALNTZ010002296">
    <property type="protein sequence ID" value="KAJ3618752.1"/>
    <property type="molecule type" value="Genomic_DNA"/>
</dbReference>
<dbReference type="InterPro" id="IPR036291">
    <property type="entry name" value="NAD(P)-bd_dom_sf"/>
</dbReference>
<evidence type="ECO:0000256" key="8">
    <source>
        <dbReference type="PIRSR" id="PIRSR000114-2"/>
    </source>
</evidence>
<dbReference type="HAMAP" id="MF_00394">
    <property type="entry name" value="NAD_Glyc3P_dehydrog"/>
    <property type="match status" value="1"/>
</dbReference>
<dbReference type="Proteomes" id="UP001168821">
    <property type="component" value="Unassembled WGS sequence"/>
</dbReference>
<comment type="subunit">
    <text evidence="4">Homodimer.</text>
</comment>
<evidence type="ECO:0000313" key="15">
    <source>
        <dbReference type="Proteomes" id="UP001168821"/>
    </source>
</evidence>
<feature type="domain" description="Glycerol-3-phosphate dehydrogenase NAD-dependent C-terminal" evidence="13">
    <location>
        <begin position="186"/>
        <end position="327"/>
    </location>
</feature>
<evidence type="ECO:0000256" key="11">
    <source>
        <dbReference type="RuleBase" id="RU361243"/>
    </source>
</evidence>
<gene>
    <name evidence="14" type="ORF">Zmor_008764</name>
</gene>
<dbReference type="NCBIfam" id="NF000942">
    <property type="entry name" value="PRK00094.1-4"/>
    <property type="match status" value="1"/>
</dbReference>
<dbReference type="GO" id="GO:0141152">
    <property type="term" value="F:glycerol-3-phosphate dehydrogenase (NAD+) activity"/>
    <property type="evidence" value="ECO:0007669"/>
    <property type="project" value="UniProtKB-UniRule"/>
</dbReference>
<evidence type="ECO:0000256" key="9">
    <source>
        <dbReference type="PIRSR" id="PIRSR000114-3"/>
    </source>
</evidence>
<organism evidence="14 15">
    <name type="scientific">Zophobas morio</name>
    <dbReference type="NCBI Taxonomy" id="2755281"/>
    <lineage>
        <taxon>Eukaryota</taxon>
        <taxon>Metazoa</taxon>
        <taxon>Ecdysozoa</taxon>
        <taxon>Arthropoda</taxon>
        <taxon>Hexapoda</taxon>
        <taxon>Insecta</taxon>
        <taxon>Pterygota</taxon>
        <taxon>Neoptera</taxon>
        <taxon>Endopterygota</taxon>
        <taxon>Coleoptera</taxon>
        <taxon>Polyphaga</taxon>
        <taxon>Cucujiformia</taxon>
        <taxon>Tenebrionidae</taxon>
        <taxon>Zophobas</taxon>
    </lineage>
</organism>
<dbReference type="PANTHER" id="PTHR11728:SF1">
    <property type="entry name" value="GLYCEROL-3-PHOSPHATE DEHYDROGENASE [NAD(+)] 2, CHLOROPLASTIC"/>
    <property type="match status" value="1"/>
</dbReference>
<dbReference type="GO" id="GO:0005829">
    <property type="term" value="C:cytosol"/>
    <property type="evidence" value="ECO:0007669"/>
    <property type="project" value="TreeGrafter"/>
</dbReference>
<evidence type="ECO:0000256" key="3">
    <source>
        <dbReference type="ARBA" id="ARBA00011009"/>
    </source>
</evidence>
<feature type="binding site" evidence="9">
    <location>
        <begin position="12"/>
        <end position="17"/>
    </location>
    <ligand>
        <name>NAD(+)</name>
        <dbReference type="ChEBI" id="CHEBI:57540"/>
    </ligand>
</feature>
<sequence>MENRPINVTIIGTGAYGTVLANVLADNGSKVLMYGVIESQIDDINDNNLNSFFFGDLLINENIKATADINYALENAEVVILGTPTAALDDVISNIIKNAKHPMHIINVAKGLDEEKLDLLSKKIEGMFEGTNIAKSIGAIYGPSVAIEVIQRKPTCVMSCNKDIEVAKFIADIFTNEYFIALPSTDIAGCEVAAALKNTIAIAAGLLDGMLGSDNARSCLITIGLSEMYEIASSFGARKDTFFNFATLGDLILTSTSTKSRNYSLGKEIAKNEGDAKKVLNSHRRTVEGVMTCKVAYEIIRKLDIKCPLFEIMYEILYNNCKPSALMNTLFMNAQVVEKEMR</sequence>
<protein>
    <recommendedName>
        <fullName evidence="11">Glycerol-3-phosphate dehydrogenase [NAD(+)]</fullName>
        <ecNumber evidence="11">1.1.1.8</ecNumber>
    </recommendedName>
</protein>
<dbReference type="Pfam" id="PF01210">
    <property type="entry name" value="NAD_Gly3P_dh_N"/>
    <property type="match status" value="1"/>
</dbReference>
<evidence type="ECO:0000256" key="6">
    <source>
        <dbReference type="ARBA" id="ARBA00048683"/>
    </source>
</evidence>
<feature type="binding site" evidence="8">
    <location>
        <begin position="261"/>
        <end position="262"/>
    </location>
    <ligand>
        <name>substrate</name>
    </ligand>
</feature>
<dbReference type="GO" id="GO:0051287">
    <property type="term" value="F:NAD binding"/>
    <property type="evidence" value="ECO:0007669"/>
    <property type="project" value="UniProtKB-UniRule"/>
</dbReference>
<dbReference type="InterPro" id="IPR013328">
    <property type="entry name" value="6PGD_dom2"/>
</dbReference>
<dbReference type="GO" id="GO:0005975">
    <property type="term" value="P:carbohydrate metabolic process"/>
    <property type="evidence" value="ECO:0007669"/>
    <property type="project" value="InterPro"/>
</dbReference>
<comment type="catalytic activity">
    <reaction evidence="6 11">
        <text>sn-glycerol 3-phosphate + NAD(+) = dihydroxyacetone phosphate + NADH + H(+)</text>
        <dbReference type="Rhea" id="RHEA:11092"/>
        <dbReference type="ChEBI" id="CHEBI:15378"/>
        <dbReference type="ChEBI" id="CHEBI:57540"/>
        <dbReference type="ChEBI" id="CHEBI:57597"/>
        <dbReference type="ChEBI" id="CHEBI:57642"/>
        <dbReference type="ChEBI" id="CHEBI:57945"/>
        <dbReference type="EC" id="1.1.1.8"/>
    </reaction>
</comment>
<dbReference type="InterPro" id="IPR011128">
    <property type="entry name" value="G3P_DH_NAD-dep_N"/>
</dbReference>
<name>A0AA38HII9_9CUCU</name>
<evidence type="ECO:0000256" key="4">
    <source>
        <dbReference type="ARBA" id="ARBA00011738"/>
    </source>
</evidence>
<dbReference type="InterPro" id="IPR006109">
    <property type="entry name" value="G3P_DH_NAD-dep_C"/>
</dbReference>
<keyword evidence="5 10" id="KW-0560">Oxidoreductase</keyword>
<dbReference type="Gene3D" id="1.10.1040.10">
    <property type="entry name" value="N-(1-d-carboxylethyl)-l-norvaline Dehydrogenase, domain 2"/>
    <property type="match status" value="1"/>
</dbReference>
<dbReference type="PIRSF" id="PIRSF000114">
    <property type="entry name" value="Glycerol-3-P_dh"/>
    <property type="match status" value="1"/>
</dbReference>
<dbReference type="Pfam" id="PF07479">
    <property type="entry name" value="NAD_Gly3P_dh_C"/>
    <property type="match status" value="1"/>
</dbReference>
<evidence type="ECO:0000259" key="13">
    <source>
        <dbReference type="Pfam" id="PF07479"/>
    </source>
</evidence>
<dbReference type="NCBIfam" id="NF000940">
    <property type="entry name" value="PRK00094.1-2"/>
    <property type="match status" value="1"/>
</dbReference>
<dbReference type="InterPro" id="IPR006168">
    <property type="entry name" value="G3P_DH_NAD-dep"/>
</dbReference>
<evidence type="ECO:0000256" key="2">
    <source>
        <dbReference type="ARBA" id="ARBA00005192"/>
    </source>
</evidence>
<feature type="domain" description="Glycerol-3-phosphate dehydrogenase NAD-dependent N-terminal" evidence="12">
    <location>
        <begin position="7"/>
        <end position="164"/>
    </location>
</feature>
<dbReference type="Gene3D" id="3.40.50.720">
    <property type="entry name" value="NAD(P)-binding Rossmann-like Domain"/>
    <property type="match status" value="1"/>
</dbReference>
<evidence type="ECO:0000313" key="14">
    <source>
        <dbReference type="EMBL" id="KAJ3618752.1"/>
    </source>
</evidence>